<keyword evidence="2" id="KW-1185">Reference proteome</keyword>
<dbReference type="EMBL" id="CP133612">
    <property type="protein sequence ID" value="WMV08950.1"/>
    <property type="molecule type" value="Genomic_DNA"/>
</dbReference>
<evidence type="ECO:0000313" key="2">
    <source>
        <dbReference type="Proteomes" id="UP001234989"/>
    </source>
</evidence>
<proteinExistence type="predicted"/>
<reference evidence="1" key="1">
    <citation type="submission" date="2023-08" db="EMBL/GenBank/DDBJ databases">
        <title>A de novo genome assembly of Solanum verrucosum Schlechtendal, a Mexican diploid species geographically isolated from the other diploid A-genome species in potato relatives.</title>
        <authorList>
            <person name="Hosaka K."/>
        </authorList>
    </citation>
    <scope>NUCLEOTIDE SEQUENCE</scope>
    <source>
        <tissue evidence="1">Young leaves</tissue>
    </source>
</reference>
<dbReference type="AlphaFoldDB" id="A0AAF0TD78"/>
<organism evidence="1 2">
    <name type="scientific">Solanum verrucosum</name>
    <dbReference type="NCBI Taxonomy" id="315347"/>
    <lineage>
        <taxon>Eukaryota</taxon>
        <taxon>Viridiplantae</taxon>
        <taxon>Streptophyta</taxon>
        <taxon>Embryophyta</taxon>
        <taxon>Tracheophyta</taxon>
        <taxon>Spermatophyta</taxon>
        <taxon>Magnoliopsida</taxon>
        <taxon>eudicotyledons</taxon>
        <taxon>Gunneridae</taxon>
        <taxon>Pentapetalae</taxon>
        <taxon>asterids</taxon>
        <taxon>lamiids</taxon>
        <taxon>Solanales</taxon>
        <taxon>Solanaceae</taxon>
        <taxon>Solanoideae</taxon>
        <taxon>Solaneae</taxon>
        <taxon>Solanum</taxon>
    </lineage>
</organism>
<dbReference type="Proteomes" id="UP001234989">
    <property type="component" value="Chromosome 1"/>
</dbReference>
<name>A0AAF0TD78_SOLVR</name>
<sequence length="22" mass="2502">MAGSTVRRSRHGPWFVSVDRCP</sequence>
<gene>
    <name evidence="1" type="ORF">MTR67_002335</name>
</gene>
<protein>
    <submittedName>
        <fullName evidence="1">Uncharacterized protein</fullName>
    </submittedName>
</protein>
<accession>A0AAF0TD78</accession>
<evidence type="ECO:0000313" key="1">
    <source>
        <dbReference type="EMBL" id="WMV08950.1"/>
    </source>
</evidence>